<dbReference type="InterPro" id="IPR002197">
    <property type="entry name" value="HTH_Fis"/>
</dbReference>
<keyword evidence="8" id="KW-1185">Reference proteome</keyword>
<dbReference type="GO" id="GO:0005524">
    <property type="term" value="F:ATP binding"/>
    <property type="evidence" value="ECO:0007669"/>
    <property type="project" value="UniProtKB-KW"/>
</dbReference>
<dbReference type="KEGG" id="llu:AKJ09_08273"/>
<keyword evidence="4" id="KW-0238">DNA-binding</keyword>
<reference evidence="7 8" key="1">
    <citation type="submission" date="2015-08" db="EMBL/GenBank/DDBJ databases">
        <authorList>
            <person name="Babu N.S."/>
            <person name="Beckwith C.J."/>
            <person name="Beseler K.G."/>
            <person name="Brison A."/>
            <person name="Carone J.V."/>
            <person name="Caskin T.P."/>
            <person name="Diamond M."/>
            <person name="Durham M.E."/>
            <person name="Foxe J.M."/>
            <person name="Go M."/>
            <person name="Henderson B.A."/>
            <person name="Jones I.B."/>
            <person name="McGettigan J.A."/>
            <person name="Micheletti S.J."/>
            <person name="Nasrallah M.E."/>
            <person name="Ortiz D."/>
            <person name="Piller C.R."/>
            <person name="Privatt S.R."/>
            <person name="Schneider S.L."/>
            <person name="Sharp S."/>
            <person name="Smith T.C."/>
            <person name="Stanton J.D."/>
            <person name="Ullery H.E."/>
            <person name="Wilson R.J."/>
            <person name="Serrano M.G."/>
            <person name="Buck G."/>
            <person name="Lee V."/>
            <person name="Wang Y."/>
            <person name="Carvalho R."/>
            <person name="Voegtly L."/>
            <person name="Shi R."/>
            <person name="Duckworth R."/>
            <person name="Johnson A."/>
            <person name="Loviza R."/>
            <person name="Walstead R."/>
            <person name="Shah Z."/>
            <person name="Kiflezghi M."/>
            <person name="Wade K."/>
            <person name="Ball S.L."/>
            <person name="Bradley K.W."/>
            <person name="Asai D.J."/>
            <person name="Bowman C.A."/>
            <person name="Russell D.A."/>
            <person name="Pope W.H."/>
            <person name="Jacobs-Sera D."/>
            <person name="Hendrix R.W."/>
            <person name="Hatfull G.F."/>
        </authorList>
    </citation>
    <scope>NUCLEOTIDE SEQUENCE [LARGE SCALE GENOMIC DNA]</scope>
    <source>
        <strain evidence="7 8">DSM 27648</strain>
    </source>
</reference>
<accession>A0A0K1Q878</accession>
<dbReference type="EMBL" id="CP012333">
    <property type="protein sequence ID" value="AKV01610.1"/>
    <property type="molecule type" value="Genomic_DNA"/>
</dbReference>
<evidence type="ECO:0000259" key="6">
    <source>
        <dbReference type="PROSITE" id="PS50045"/>
    </source>
</evidence>
<dbReference type="Pfam" id="PF02954">
    <property type="entry name" value="HTH_8"/>
    <property type="match status" value="1"/>
</dbReference>
<organism evidence="7 8">
    <name type="scientific">Labilithrix luteola</name>
    <dbReference type="NCBI Taxonomy" id="1391654"/>
    <lineage>
        <taxon>Bacteria</taxon>
        <taxon>Pseudomonadati</taxon>
        <taxon>Myxococcota</taxon>
        <taxon>Polyangia</taxon>
        <taxon>Polyangiales</taxon>
        <taxon>Labilitrichaceae</taxon>
        <taxon>Labilithrix</taxon>
    </lineage>
</organism>
<feature type="domain" description="Sigma-54 factor interaction" evidence="6">
    <location>
        <begin position="202"/>
        <end position="432"/>
    </location>
</feature>
<evidence type="ECO:0000256" key="5">
    <source>
        <dbReference type="ARBA" id="ARBA00023163"/>
    </source>
</evidence>
<gene>
    <name evidence="7" type="ORF">AKJ09_08273</name>
</gene>
<dbReference type="Gene3D" id="3.40.50.300">
    <property type="entry name" value="P-loop containing nucleotide triphosphate hydrolases"/>
    <property type="match status" value="1"/>
</dbReference>
<dbReference type="InterPro" id="IPR025944">
    <property type="entry name" value="Sigma_54_int_dom_CS"/>
</dbReference>
<dbReference type="SUPFAM" id="SSF55781">
    <property type="entry name" value="GAF domain-like"/>
    <property type="match status" value="1"/>
</dbReference>
<dbReference type="InterPro" id="IPR029016">
    <property type="entry name" value="GAF-like_dom_sf"/>
</dbReference>
<evidence type="ECO:0000256" key="1">
    <source>
        <dbReference type="ARBA" id="ARBA00022741"/>
    </source>
</evidence>
<evidence type="ECO:0000256" key="4">
    <source>
        <dbReference type="ARBA" id="ARBA00023125"/>
    </source>
</evidence>
<dbReference type="SUPFAM" id="SSF52540">
    <property type="entry name" value="P-loop containing nucleoside triphosphate hydrolases"/>
    <property type="match status" value="1"/>
</dbReference>
<dbReference type="CDD" id="cd00009">
    <property type="entry name" value="AAA"/>
    <property type="match status" value="1"/>
</dbReference>
<evidence type="ECO:0000256" key="3">
    <source>
        <dbReference type="ARBA" id="ARBA00023015"/>
    </source>
</evidence>
<dbReference type="FunFam" id="3.40.50.300:FF:000006">
    <property type="entry name" value="DNA-binding transcriptional regulator NtrC"/>
    <property type="match status" value="1"/>
</dbReference>
<dbReference type="InterPro" id="IPR058031">
    <property type="entry name" value="AAA_lid_NorR"/>
</dbReference>
<keyword evidence="1" id="KW-0547">Nucleotide-binding</keyword>
<dbReference type="InterPro" id="IPR003018">
    <property type="entry name" value="GAF"/>
</dbReference>
<proteinExistence type="predicted"/>
<dbReference type="PROSITE" id="PS50045">
    <property type="entry name" value="SIGMA54_INTERACT_4"/>
    <property type="match status" value="1"/>
</dbReference>
<dbReference type="InterPro" id="IPR025662">
    <property type="entry name" value="Sigma_54_int_dom_ATP-bd_1"/>
</dbReference>
<name>A0A0K1Q878_9BACT</name>
<dbReference type="SUPFAM" id="SSF46689">
    <property type="entry name" value="Homeodomain-like"/>
    <property type="match status" value="1"/>
</dbReference>
<evidence type="ECO:0000313" key="8">
    <source>
        <dbReference type="Proteomes" id="UP000064967"/>
    </source>
</evidence>
<dbReference type="Gene3D" id="1.10.10.60">
    <property type="entry name" value="Homeodomain-like"/>
    <property type="match status" value="1"/>
</dbReference>
<dbReference type="GO" id="GO:0006355">
    <property type="term" value="P:regulation of DNA-templated transcription"/>
    <property type="evidence" value="ECO:0007669"/>
    <property type="project" value="InterPro"/>
</dbReference>
<dbReference type="InterPro" id="IPR027417">
    <property type="entry name" value="P-loop_NTPase"/>
</dbReference>
<dbReference type="Gene3D" id="1.10.8.60">
    <property type="match status" value="1"/>
</dbReference>
<dbReference type="STRING" id="1391654.AKJ09_08273"/>
<dbReference type="PRINTS" id="PR01590">
    <property type="entry name" value="HTHFIS"/>
</dbReference>
<evidence type="ECO:0000313" key="7">
    <source>
        <dbReference type="EMBL" id="AKV01610.1"/>
    </source>
</evidence>
<dbReference type="InterPro" id="IPR002078">
    <property type="entry name" value="Sigma_54_int"/>
</dbReference>
<dbReference type="Pfam" id="PF00158">
    <property type="entry name" value="Sigma54_activat"/>
    <property type="match status" value="1"/>
</dbReference>
<dbReference type="PANTHER" id="PTHR32071:SF57">
    <property type="entry name" value="C4-DICARBOXYLATE TRANSPORT TRANSCRIPTIONAL REGULATORY PROTEIN DCTD"/>
    <property type="match status" value="1"/>
</dbReference>
<dbReference type="Pfam" id="PF01590">
    <property type="entry name" value="GAF"/>
    <property type="match status" value="1"/>
</dbReference>
<dbReference type="InterPro" id="IPR009057">
    <property type="entry name" value="Homeodomain-like_sf"/>
</dbReference>
<dbReference type="SMART" id="SM00382">
    <property type="entry name" value="AAA"/>
    <property type="match status" value="1"/>
</dbReference>
<dbReference type="AlphaFoldDB" id="A0A0K1Q878"/>
<dbReference type="PROSITE" id="PS00688">
    <property type="entry name" value="SIGMA54_INTERACT_3"/>
    <property type="match status" value="1"/>
</dbReference>
<dbReference type="Gene3D" id="3.30.450.40">
    <property type="match status" value="1"/>
</dbReference>
<keyword evidence="5" id="KW-0804">Transcription</keyword>
<keyword evidence="3" id="KW-0805">Transcription regulation</keyword>
<dbReference type="PANTHER" id="PTHR32071">
    <property type="entry name" value="TRANSCRIPTIONAL REGULATORY PROTEIN"/>
    <property type="match status" value="1"/>
</dbReference>
<dbReference type="SMART" id="SM00065">
    <property type="entry name" value="GAF"/>
    <property type="match status" value="1"/>
</dbReference>
<sequence>MRQAVTTDATIEATVSMVNRLSLLVDLSSLLSREVDFDTLLRTACERVADALGAERATIWLVDAERGDLVTRVAMLPELPALRLPLERGIAGWVARTGETVRIADASSDARFDSSVDRETGFTTRAILAVPIREESPDERRPVRGVLQILNRKVAGESFSEEDEKYLRALAAQIARALSLTTLRAADERGPGLTLRGPFNRIVGRSDELRAVYERVTLAAQTDATVLLRGETGTGKGLFSRAIHVNSARQAGPFVTVDCTTLPASLVESELFGHERGAFTGADRRVPGKVELARGGTLFLDEIGDLPHDVQGKLLRFLQERVFERVGGRQTIDADVRVVCATHQDLERRVTEGRFREDLYYRIRVVEIDVPPLRARGHDEIDQLARHFVDLYAERYGRPRPTLSEATLAVLRAHVWPGNVRELEHWIESAIVLAPDGNVTPAHLPRVRLGPAQENAQRPALTATHEGGRGVALGLTLDEAIRRYIEATVEACAGNKAEAARRLEIGRNTLARLLK</sequence>
<evidence type="ECO:0000256" key="2">
    <source>
        <dbReference type="ARBA" id="ARBA00022840"/>
    </source>
</evidence>
<protein>
    <submittedName>
        <fullName evidence="7">Response regulator of zinc sigma-54-dependent two-component system</fullName>
    </submittedName>
</protein>
<dbReference type="PROSITE" id="PS00675">
    <property type="entry name" value="SIGMA54_INTERACT_1"/>
    <property type="match status" value="1"/>
</dbReference>
<dbReference type="GO" id="GO:0043565">
    <property type="term" value="F:sequence-specific DNA binding"/>
    <property type="evidence" value="ECO:0007669"/>
    <property type="project" value="InterPro"/>
</dbReference>
<dbReference type="InterPro" id="IPR003593">
    <property type="entry name" value="AAA+_ATPase"/>
</dbReference>
<dbReference type="Pfam" id="PF25601">
    <property type="entry name" value="AAA_lid_14"/>
    <property type="match status" value="1"/>
</dbReference>
<keyword evidence="2" id="KW-0067">ATP-binding</keyword>
<dbReference type="Proteomes" id="UP000064967">
    <property type="component" value="Chromosome"/>
</dbReference>